<dbReference type="PANTHER" id="PTHR43102">
    <property type="entry name" value="SLR1143 PROTEIN"/>
    <property type="match status" value="1"/>
</dbReference>
<dbReference type="OrthoDB" id="9811889at2"/>
<evidence type="ECO:0000313" key="5">
    <source>
        <dbReference type="Proteomes" id="UP000233398"/>
    </source>
</evidence>
<dbReference type="Pfam" id="PF08447">
    <property type="entry name" value="PAS_3"/>
    <property type="match status" value="1"/>
</dbReference>
<feature type="domain" description="PAS" evidence="2">
    <location>
        <begin position="183"/>
        <end position="236"/>
    </location>
</feature>
<dbReference type="InterPro" id="IPR000014">
    <property type="entry name" value="PAS"/>
</dbReference>
<dbReference type="InterPro" id="IPR013655">
    <property type="entry name" value="PAS_fold_3"/>
</dbReference>
<dbReference type="InterPro" id="IPR003018">
    <property type="entry name" value="GAF"/>
</dbReference>
<evidence type="ECO:0008006" key="6">
    <source>
        <dbReference type="Google" id="ProtNLM"/>
    </source>
</evidence>
<dbReference type="CDD" id="cd00130">
    <property type="entry name" value="PAS"/>
    <property type="match status" value="2"/>
</dbReference>
<dbReference type="SMART" id="SM00065">
    <property type="entry name" value="GAF"/>
    <property type="match status" value="1"/>
</dbReference>
<evidence type="ECO:0000256" key="1">
    <source>
        <dbReference type="SAM" id="Coils"/>
    </source>
</evidence>
<dbReference type="RefSeq" id="WP_101072738.1">
    <property type="nucleotide sequence ID" value="NZ_PISP01000001.1"/>
</dbReference>
<dbReference type="InterPro" id="IPR000700">
    <property type="entry name" value="PAS-assoc_C"/>
</dbReference>
<comment type="caution">
    <text evidence="4">The sequence shown here is derived from an EMBL/GenBank/DDBJ whole genome shotgun (WGS) entry which is preliminary data.</text>
</comment>
<dbReference type="NCBIfam" id="TIGR00229">
    <property type="entry name" value="sensory_box"/>
    <property type="match status" value="1"/>
</dbReference>
<protein>
    <recommendedName>
        <fullName evidence="6">PAS domain S-box protein</fullName>
    </recommendedName>
</protein>
<dbReference type="PROSITE" id="PS50113">
    <property type="entry name" value="PAC"/>
    <property type="match status" value="1"/>
</dbReference>
<gene>
    <name evidence="4" type="ORF">CWD77_06965</name>
</gene>
<dbReference type="Gene3D" id="2.10.70.100">
    <property type="match status" value="1"/>
</dbReference>
<dbReference type="Pfam" id="PF07568">
    <property type="entry name" value="HisKA_2"/>
    <property type="match status" value="1"/>
</dbReference>
<dbReference type="Pfam" id="PF13426">
    <property type="entry name" value="PAS_9"/>
    <property type="match status" value="1"/>
</dbReference>
<dbReference type="SMART" id="SM00086">
    <property type="entry name" value="PAC"/>
    <property type="match status" value="2"/>
</dbReference>
<feature type="coiled-coil region" evidence="1">
    <location>
        <begin position="167"/>
        <end position="194"/>
    </location>
</feature>
<dbReference type="Gene3D" id="3.30.450.20">
    <property type="entry name" value="PAS domain"/>
    <property type="match status" value="2"/>
</dbReference>
<keyword evidence="1" id="KW-0175">Coiled coil</keyword>
<dbReference type="InterPro" id="IPR011495">
    <property type="entry name" value="Sig_transdc_His_kin_sub2_dim/P"/>
</dbReference>
<feature type="domain" description="PAC" evidence="3">
    <location>
        <begin position="377"/>
        <end position="429"/>
    </location>
</feature>
<reference evidence="4 5" key="1">
    <citation type="submission" date="2017-11" db="EMBL/GenBank/DDBJ databases">
        <title>Rhodohalobacter 15182 sp. nov., isolated from a salt lake.</title>
        <authorList>
            <person name="Han S."/>
        </authorList>
    </citation>
    <scope>NUCLEOTIDE SEQUENCE [LARGE SCALE GENOMIC DNA]</scope>
    <source>
        <strain evidence="4 5">15182</strain>
    </source>
</reference>
<organism evidence="4 5">
    <name type="scientific">Rhodohalobacter barkolensis</name>
    <dbReference type="NCBI Taxonomy" id="2053187"/>
    <lineage>
        <taxon>Bacteria</taxon>
        <taxon>Pseudomonadati</taxon>
        <taxon>Balneolota</taxon>
        <taxon>Balneolia</taxon>
        <taxon>Balneolales</taxon>
        <taxon>Balneolaceae</taxon>
        <taxon>Rhodohalobacter</taxon>
    </lineage>
</organism>
<dbReference type="Proteomes" id="UP000233398">
    <property type="component" value="Unassembled WGS sequence"/>
</dbReference>
<evidence type="ECO:0000259" key="3">
    <source>
        <dbReference type="PROSITE" id="PS50113"/>
    </source>
</evidence>
<dbReference type="EMBL" id="PISP01000001">
    <property type="protein sequence ID" value="PKD45182.1"/>
    <property type="molecule type" value="Genomic_DNA"/>
</dbReference>
<dbReference type="InterPro" id="IPR035965">
    <property type="entry name" value="PAS-like_dom_sf"/>
</dbReference>
<evidence type="ECO:0000313" key="4">
    <source>
        <dbReference type="EMBL" id="PKD45182.1"/>
    </source>
</evidence>
<name>A0A2N0VLX8_9BACT</name>
<dbReference type="SUPFAM" id="SSF55785">
    <property type="entry name" value="PYP-like sensor domain (PAS domain)"/>
    <property type="match status" value="2"/>
</dbReference>
<dbReference type="Gene3D" id="3.30.450.40">
    <property type="match status" value="1"/>
</dbReference>
<dbReference type="PROSITE" id="PS50112">
    <property type="entry name" value="PAS"/>
    <property type="match status" value="1"/>
</dbReference>
<keyword evidence="5" id="KW-1185">Reference proteome</keyword>
<dbReference type="InterPro" id="IPR029016">
    <property type="entry name" value="GAF-like_dom_sf"/>
</dbReference>
<dbReference type="InterPro" id="IPR001610">
    <property type="entry name" value="PAC"/>
</dbReference>
<dbReference type="SUPFAM" id="SSF55781">
    <property type="entry name" value="GAF domain-like"/>
    <property type="match status" value="1"/>
</dbReference>
<evidence type="ECO:0000259" key="2">
    <source>
        <dbReference type="PROSITE" id="PS50112"/>
    </source>
</evidence>
<dbReference type="AlphaFoldDB" id="A0A2N0VLX8"/>
<accession>A0A2N0VLX8</accession>
<proteinExistence type="predicted"/>
<dbReference type="PANTHER" id="PTHR43102:SF2">
    <property type="entry name" value="GAF DOMAIN-CONTAINING PROTEIN"/>
    <property type="match status" value="1"/>
</dbReference>
<sequence>MSTRSEENHSLKNNLSNRAEEKRLEELYSYHILDTERDDDFDALATLAAKICGTAVAQINFIDEDSQWSKSCIGAEMDRIPREHSFCDHTIRHDEDMIVPDMLEDERFKGNLFVENDPNVRFYAGIAIKSENRHNIGTICVIDVEPKELNEHQLDSLKILAKEIEVRLKLRKTNIQLEESNQQLNQTATFLKNSADLMFLIDPKLFKIREINRDVIKLLGYHPHELQDQPLSVLKPGQVFLEELNHWAGSDLEKFEFECRLQSKNSDKTWFNVQITKVDELWYATARQIEKRKQIEEKHRDTLKILKNAQRIAKVGNWAWYPQTGELIWSGEIHHLMGTDPDNYSPSIKTFMQMIPEEDRHILENTIQRIIGGGSIEHFEHRVVRKDGQLIYVTQRGEIERNEHGEAVKVIGILQDITESKQAEEKILESLKEKEVMLAEIHHRVKNNLSIIIGMLQLEEFNTDNLQASEIMNSIISRIRSMALVHENLYQTATFTYVPFDKLIEDLIKTTLKSNHYSNNPNIVIEADDVCLNINQAIPFALAVNQLIYLCFSEYENQIIFSLSDKGQSVELRIQAEGESFFSKLTENESNSVNLFKTLLTQFKGSYMINNSKSAGQLLISFDKSDNKGSSAGNFSG</sequence>